<protein>
    <submittedName>
        <fullName evidence="1">Uncharacterized protein</fullName>
    </submittedName>
</protein>
<accession>A0AAD7D1B6</accession>
<comment type="caution">
    <text evidence="1">The sequence shown here is derived from an EMBL/GenBank/DDBJ whole genome shotgun (WGS) entry which is preliminary data.</text>
</comment>
<dbReference type="EMBL" id="JARKIE010000158">
    <property type="protein sequence ID" value="KAJ7674194.1"/>
    <property type="molecule type" value="Genomic_DNA"/>
</dbReference>
<gene>
    <name evidence="1" type="ORF">B0H17DRAFT_946770</name>
</gene>
<evidence type="ECO:0000313" key="1">
    <source>
        <dbReference type="EMBL" id="KAJ7674194.1"/>
    </source>
</evidence>
<feature type="non-terminal residue" evidence="1">
    <location>
        <position position="1"/>
    </location>
</feature>
<name>A0AAD7D1B6_MYCRO</name>
<proteinExistence type="predicted"/>
<dbReference type="Proteomes" id="UP001221757">
    <property type="component" value="Unassembled WGS sequence"/>
</dbReference>
<dbReference type="AlphaFoldDB" id="A0AAD7D1B6"/>
<organism evidence="1 2">
    <name type="scientific">Mycena rosella</name>
    <name type="common">Pink bonnet</name>
    <name type="synonym">Agaricus rosellus</name>
    <dbReference type="NCBI Taxonomy" id="1033263"/>
    <lineage>
        <taxon>Eukaryota</taxon>
        <taxon>Fungi</taxon>
        <taxon>Dikarya</taxon>
        <taxon>Basidiomycota</taxon>
        <taxon>Agaricomycotina</taxon>
        <taxon>Agaricomycetes</taxon>
        <taxon>Agaricomycetidae</taxon>
        <taxon>Agaricales</taxon>
        <taxon>Marasmiineae</taxon>
        <taxon>Mycenaceae</taxon>
        <taxon>Mycena</taxon>
    </lineage>
</organism>
<reference evidence="1" key="1">
    <citation type="submission" date="2023-03" db="EMBL/GenBank/DDBJ databases">
        <title>Massive genome expansion in bonnet fungi (Mycena s.s.) driven by repeated elements and novel gene families across ecological guilds.</title>
        <authorList>
            <consortium name="Lawrence Berkeley National Laboratory"/>
            <person name="Harder C.B."/>
            <person name="Miyauchi S."/>
            <person name="Viragh M."/>
            <person name="Kuo A."/>
            <person name="Thoen E."/>
            <person name="Andreopoulos B."/>
            <person name="Lu D."/>
            <person name="Skrede I."/>
            <person name="Drula E."/>
            <person name="Henrissat B."/>
            <person name="Morin E."/>
            <person name="Kohler A."/>
            <person name="Barry K."/>
            <person name="LaButti K."/>
            <person name="Morin E."/>
            <person name="Salamov A."/>
            <person name="Lipzen A."/>
            <person name="Mereny Z."/>
            <person name="Hegedus B."/>
            <person name="Baldrian P."/>
            <person name="Stursova M."/>
            <person name="Weitz H."/>
            <person name="Taylor A."/>
            <person name="Grigoriev I.V."/>
            <person name="Nagy L.G."/>
            <person name="Martin F."/>
            <person name="Kauserud H."/>
        </authorList>
    </citation>
    <scope>NUCLEOTIDE SEQUENCE</scope>
    <source>
        <strain evidence="1">CBHHK067</strain>
    </source>
</reference>
<keyword evidence="2" id="KW-1185">Reference proteome</keyword>
<sequence length="175" mass="19954">DVLFSSPHLRFSRAQQQAVLSWARDLGANVPSYNKFRKTQDTLLEETGDPTLQQESSRGNVWYLNEISDSLKKDILNPYTRANMSLYPEDAGNKLGEVWHGDKLLHDIPDHLLSPNIRHNGTIYYVNELVQCTQGRWFLPKRWVTRGNGKVMLASGYNVTESDVRCSNFVHSCTG</sequence>
<evidence type="ECO:0000313" key="2">
    <source>
        <dbReference type="Proteomes" id="UP001221757"/>
    </source>
</evidence>